<protein>
    <submittedName>
        <fullName evidence="3">Uncharacterized protein</fullName>
    </submittedName>
</protein>
<reference evidence="3 4" key="1">
    <citation type="submission" date="2014-07" db="EMBL/GenBank/DDBJ databases">
        <title>Biosystematic studies on Modestobacter strains isolated from extreme hyper-arid desert soil and from historic building.</title>
        <authorList>
            <person name="Bukarasam K."/>
            <person name="Bull A."/>
            <person name="Girard G."/>
            <person name="van Wezel G."/>
            <person name="Goodfellow M."/>
        </authorList>
    </citation>
    <scope>NUCLEOTIDE SEQUENCE [LARGE SCALE GENOMIC DNA]</scope>
    <source>
        <strain evidence="3 4">KNN45-2b</strain>
    </source>
</reference>
<proteinExistence type="predicted"/>
<dbReference type="STRING" id="1522368.IN07_08075"/>
<evidence type="ECO:0000313" key="4">
    <source>
        <dbReference type="Proteomes" id="UP000029713"/>
    </source>
</evidence>
<dbReference type="AlphaFoldDB" id="A0A098YA38"/>
<dbReference type="OrthoDB" id="3827100at2"/>
<name>A0A098YA38_9ACTN</name>
<organism evidence="3 4">
    <name type="scientific">Modestobacter caceresii</name>
    <dbReference type="NCBI Taxonomy" id="1522368"/>
    <lineage>
        <taxon>Bacteria</taxon>
        <taxon>Bacillati</taxon>
        <taxon>Actinomycetota</taxon>
        <taxon>Actinomycetes</taxon>
        <taxon>Geodermatophilales</taxon>
        <taxon>Geodermatophilaceae</taxon>
        <taxon>Modestobacter</taxon>
    </lineage>
</organism>
<evidence type="ECO:0000256" key="2">
    <source>
        <dbReference type="SAM" id="Phobius"/>
    </source>
</evidence>
<comment type="caution">
    <text evidence="3">The sequence shown here is derived from an EMBL/GenBank/DDBJ whole genome shotgun (WGS) entry which is preliminary data.</text>
</comment>
<sequence length="215" mass="22166">MSTSTGGNGASSTGGVRALRLLLVVLYVGIALPGALVTPVPRMLLLAPLVGAFAAVVAGLVDPGFPAQPRARRVVLGAFAGAALTVPFASGVGLLGPSGAWLVIGMILLAATVVGSWIAECDSAPLPLSDPRRVAALRDFVSVLSTEALIREWRATGTPLQVATDPQERAALVRVRGLILDELVRRDPEAMARWLEDGGPADPGTDVRRQRGPAG</sequence>
<dbReference type="Proteomes" id="UP000029713">
    <property type="component" value="Unassembled WGS sequence"/>
</dbReference>
<feature type="transmembrane region" description="Helical" evidence="2">
    <location>
        <begin position="74"/>
        <end position="94"/>
    </location>
</feature>
<dbReference type="EMBL" id="JPMX01000024">
    <property type="protein sequence ID" value="KGH47339.1"/>
    <property type="molecule type" value="Genomic_DNA"/>
</dbReference>
<feature type="transmembrane region" description="Helical" evidence="2">
    <location>
        <begin position="43"/>
        <end position="62"/>
    </location>
</feature>
<keyword evidence="4" id="KW-1185">Reference proteome</keyword>
<evidence type="ECO:0000256" key="1">
    <source>
        <dbReference type="SAM" id="MobiDB-lite"/>
    </source>
</evidence>
<feature type="transmembrane region" description="Helical" evidence="2">
    <location>
        <begin position="100"/>
        <end position="119"/>
    </location>
</feature>
<accession>A0A098YA38</accession>
<keyword evidence="2" id="KW-0472">Membrane</keyword>
<keyword evidence="2" id="KW-0812">Transmembrane</keyword>
<keyword evidence="2" id="KW-1133">Transmembrane helix</keyword>
<evidence type="ECO:0000313" key="3">
    <source>
        <dbReference type="EMBL" id="KGH47339.1"/>
    </source>
</evidence>
<feature type="transmembrane region" description="Helical" evidence="2">
    <location>
        <begin position="18"/>
        <end position="37"/>
    </location>
</feature>
<dbReference type="RefSeq" id="WP_036334886.1">
    <property type="nucleotide sequence ID" value="NZ_JPMX01000024.1"/>
</dbReference>
<gene>
    <name evidence="3" type="ORF">IN07_08075</name>
</gene>
<feature type="region of interest" description="Disordered" evidence="1">
    <location>
        <begin position="194"/>
        <end position="215"/>
    </location>
</feature>